<protein>
    <recommendedName>
        <fullName evidence="2">tRNA (guanine(9)-N1)-methyltransferase</fullName>
        <ecNumber evidence="1">2.1.1.221</ecNumber>
    </recommendedName>
    <alternativeName>
        <fullName evidence="7">tRNA methyltransferase 10</fullName>
    </alternativeName>
    <alternativeName>
        <fullName evidence="6">tRNA(m1G9)-methyltransferase</fullName>
    </alternativeName>
</protein>
<dbReference type="Proteomes" id="UP000073492">
    <property type="component" value="Unassembled WGS sequence"/>
</dbReference>
<proteinExistence type="predicted"/>
<name>A0A139H3V4_9PEZI</name>
<dbReference type="AlphaFoldDB" id="A0A139H3V4"/>
<keyword evidence="3" id="KW-0489">Methyltransferase</keyword>
<evidence type="ECO:0000256" key="7">
    <source>
        <dbReference type="ARBA" id="ARBA00032166"/>
    </source>
</evidence>
<dbReference type="Gene3D" id="3.40.1280.30">
    <property type="match status" value="1"/>
</dbReference>
<gene>
    <name evidence="11" type="ORF">AC579_1066</name>
</gene>
<evidence type="ECO:0000256" key="8">
    <source>
        <dbReference type="ARBA" id="ARBA00048434"/>
    </source>
</evidence>
<keyword evidence="4" id="KW-0808">Transferase</keyword>
<dbReference type="GO" id="GO:0002939">
    <property type="term" value="P:tRNA N1-guanine methylation"/>
    <property type="evidence" value="ECO:0007669"/>
    <property type="project" value="TreeGrafter"/>
</dbReference>
<dbReference type="STRING" id="113226.A0A139H3V4"/>
<dbReference type="EC" id="2.1.1.221" evidence="1"/>
<feature type="region of interest" description="Disordered" evidence="9">
    <location>
        <begin position="42"/>
        <end position="121"/>
    </location>
</feature>
<dbReference type="InterPro" id="IPR038459">
    <property type="entry name" value="MT_TRM10-typ_sf"/>
</dbReference>
<evidence type="ECO:0000256" key="5">
    <source>
        <dbReference type="ARBA" id="ARBA00022691"/>
    </source>
</evidence>
<dbReference type="GO" id="GO:0052905">
    <property type="term" value="F:tRNA (guanosine(9)-N1)-methyltransferase activity"/>
    <property type="evidence" value="ECO:0007669"/>
    <property type="project" value="UniProtKB-EC"/>
</dbReference>
<feature type="region of interest" description="Disordered" evidence="9">
    <location>
        <begin position="385"/>
        <end position="426"/>
    </location>
</feature>
<dbReference type="OrthoDB" id="278300at2759"/>
<dbReference type="CDD" id="cd18089">
    <property type="entry name" value="SPOUT_Trm10-like"/>
    <property type="match status" value="1"/>
</dbReference>
<feature type="compositionally biased region" description="Polar residues" evidence="9">
    <location>
        <begin position="42"/>
        <end position="57"/>
    </location>
</feature>
<feature type="compositionally biased region" description="Acidic residues" evidence="9">
    <location>
        <begin position="403"/>
        <end position="412"/>
    </location>
</feature>
<dbReference type="PANTHER" id="PTHR13563:SF13">
    <property type="entry name" value="TRNA METHYLTRANSFERASE 10 HOMOLOG A"/>
    <property type="match status" value="1"/>
</dbReference>
<evidence type="ECO:0000313" key="12">
    <source>
        <dbReference type="Proteomes" id="UP000073492"/>
    </source>
</evidence>
<keyword evidence="12" id="KW-1185">Reference proteome</keyword>
<feature type="domain" description="SAM-dependent MTase TRM10-type" evidence="10">
    <location>
        <begin position="162"/>
        <end position="388"/>
    </location>
</feature>
<dbReference type="GO" id="GO:0005634">
    <property type="term" value="C:nucleus"/>
    <property type="evidence" value="ECO:0007669"/>
    <property type="project" value="TreeGrafter"/>
</dbReference>
<reference evidence="11 12" key="1">
    <citation type="submission" date="2015-07" db="EMBL/GenBank/DDBJ databases">
        <title>Comparative genomics of the Sigatoka disease complex on banana suggests a link between parallel evolutionary changes in Pseudocercospora fijiensis and Pseudocercospora eumusae and increased virulence on the banana host.</title>
        <authorList>
            <person name="Chang T.-C."/>
            <person name="Salvucci A."/>
            <person name="Crous P.W."/>
            <person name="Stergiopoulos I."/>
        </authorList>
    </citation>
    <scope>NUCLEOTIDE SEQUENCE [LARGE SCALE GENOMIC DNA]</scope>
    <source>
        <strain evidence="11 12">CBS 116634</strain>
    </source>
</reference>
<dbReference type="InterPro" id="IPR028564">
    <property type="entry name" value="MT_TRM10-typ"/>
</dbReference>
<feature type="region of interest" description="Disordered" evidence="9">
    <location>
        <begin position="137"/>
        <end position="166"/>
    </location>
</feature>
<evidence type="ECO:0000256" key="6">
    <source>
        <dbReference type="ARBA" id="ARBA00031792"/>
    </source>
</evidence>
<comment type="caution">
    <text evidence="11">The sequence shown here is derived from an EMBL/GenBank/DDBJ whole genome shotgun (WGS) entry which is preliminary data.</text>
</comment>
<keyword evidence="5" id="KW-0949">S-adenosyl-L-methionine</keyword>
<evidence type="ECO:0000256" key="1">
    <source>
        <dbReference type="ARBA" id="ARBA00012797"/>
    </source>
</evidence>
<evidence type="ECO:0000256" key="9">
    <source>
        <dbReference type="SAM" id="MobiDB-lite"/>
    </source>
</evidence>
<comment type="catalytic activity">
    <reaction evidence="8">
        <text>guanosine(9) in tRNA + S-adenosyl-L-methionine = N(1)-methylguanosine(9) in tRNA + S-adenosyl-L-homocysteine + H(+)</text>
        <dbReference type="Rhea" id="RHEA:43156"/>
        <dbReference type="Rhea" id="RHEA-COMP:10367"/>
        <dbReference type="Rhea" id="RHEA-COMP:10368"/>
        <dbReference type="ChEBI" id="CHEBI:15378"/>
        <dbReference type="ChEBI" id="CHEBI:57856"/>
        <dbReference type="ChEBI" id="CHEBI:59789"/>
        <dbReference type="ChEBI" id="CHEBI:73542"/>
        <dbReference type="ChEBI" id="CHEBI:74269"/>
        <dbReference type="EC" id="2.1.1.221"/>
    </reaction>
</comment>
<evidence type="ECO:0000313" key="11">
    <source>
        <dbReference type="EMBL" id="KXS97102.1"/>
    </source>
</evidence>
<dbReference type="GO" id="GO:0000049">
    <property type="term" value="F:tRNA binding"/>
    <property type="evidence" value="ECO:0007669"/>
    <property type="project" value="TreeGrafter"/>
</dbReference>
<accession>A0A139H3V4</accession>
<dbReference type="InterPro" id="IPR007356">
    <property type="entry name" value="tRNA_m1G_MeTrfase_euk"/>
</dbReference>
<evidence type="ECO:0000256" key="4">
    <source>
        <dbReference type="ARBA" id="ARBA00022679"/>
    </source>
</evidence>
<dbReference type="PANTHER" id="PTHR13563">
    <property type="entry name" value="TRNA (GUANINE-9-) METHYLTRANSFERASE"/>
    <property type="match status" value="1"/>
</dbReference>
<dbReference type="PROSITE" id="PS51675">
    <property type="entry name" value="SAM_MT_TRM10"/>
    <property type="match status" value="1"/>
</dbReference>
<evidence type="ECO:0000256" key="3">
    <source>
        <dbReference type="ARBA" id="ARBA00022603"/>
    </source>
</evidence>
<dbReference type="EMBL" id="LFZO01000802">
    <property type="protein sequence ID" value="KXS97102.1"/>
    <property type="molecule type" value="Genomic_DNA"/>
</dbReference>
<feature type="compositionally biased region" description="Basic and acidic residues" evidence="9">
    <location>
        <begin position="413"/>
        <end position="426"/>
    </location>
</feature>
<evidence type="ECO:0000256" key="2">
    <source>
        <dbReference type="ARBA" id="ARBA00020451"/>
    </source>
</evidence>
<organism evidence="11 12">
    <name type="scientific">Pseudocercospora musae</name>
    <dbReference type="NCBI Taxonomy" id="113226"/>
    <lineage>
        <taxon>Eukaryota</taxon>
        <taxon>Fungi</taxon>
        <taxon>Dikarya</taxon>
        <taxon>Ascomycota</taxon>
        <taxon>Pezizomycotina</taxon>
        <taxon>Dothideomycetes</taxon>
        <taxon>Dothideomycetidae</taxon>
        <taxon>Mycosphaerellales</taxon>
        <taxon>Mycosphaerellaceae</taxon>
        <taxon>Pseudocercospora</taxon>
    </lineage>
</organism>
<sequence>MESEERPRKMRKLSPDVSQDVIKAKANGDQGAGISDIIVTGDVTNGAKTEPNGTSSPVKDEVQGVATSGNIPERVNGSIEDGELNSLPIPSEVIPPDAGEVDDREVPLSKSQQKKLRKKAEWEARREDRKIIRKEKIQAKRERKREAKEQALAEGRPIQSPKQQTHQRAVQLPVTFLIDCDFDDLMRDGERISLASQVTRCYSDNKHAPYRAHLTICSFTGKLRERFDTVLTQNYKGWKGVRTFEAKFSEVAEKAKEWMAAGDQGDKMAGVFEKYADIDDEAKQKLKDQGEVVYLSSEADEDLMELKPYSTYIIGGLVDKNREKGICYKRARKAGIRTAKLPIGEFMEMQSRKVLATNHVNEIMIRWLECGDWGEAFVKVIPKRKGGKLKGEKDEGSPGADENSAEQGDEADGDGKAAEVADGRCD</sequence>
<feature type="compositionally biased region" description="Basic and acidic residues" evidence="9">
    <location>
        <begin position="137"/>
        <end position="151"/>
    </location>
</feature>
<evidence type="ECO:0000259" key="10">
    <source>
        <dbReference type="PROSITE" id="PS51675"/>
    </source>
</evidence>